<dbReference type="Proteomes" id="UP000217154">
    <property type="component" value="Chromosome"/>
</dbReference>
<dbReference type="KEGG" id="vbo:CKY39_08050"/>
<protein>
    <submittedName>
        <fullName evidence="1">Uncharacterized protein</fullName>
    </submittedName>
</protein>
<gene>
    <name evidence="1" type="ORF">CKY39_08050</name>
</gene>
<accession>A0A250DFM3</accession>
<dbReference type="AlphaFoldDB" id="A0A250DFM3"/>
<evidence type="ECO:0000313" key="1">
    <source>
        <dbReference type="EMBL" id="ATA53167.1"/>
    </source>
</evidence>
<proteinExistence type="predicted"/>
<name>A0A250DFM3_9BURK</name>
<evidence type="ECO:0000313" key="2">
    <source>
        <dbReference type="Proteomes" id="UP000217154"/>
    </source>
</evidence>
<organism evidence="1 2">
    <name type="scientific">Variovorax boronicumulans</name>
    <dbReference type="NCBI Taxonomy" id="436515"/>
    <lineage>
        <taxon>Bacteria</taxon>
        <taxon>Pseudomonadati</taxon>
        <taxon>Pseudomonadota</taxon>
        <taxon>Betaproteobacteria</taxon>
        <taxon>Burkholderiales</taxon>
        <taxon>Comamonadaceae</taxon>
        <taxon>Variovorax</taxon>
    </lineage>
</organism>
<sequence length="102" mass="11412">MCLEVVQRIFATDEDVLSCTGFGDVVLVERCDFAGRDFLLKLEKMFFLNLENLEAIGGDFFFGHEHRAPGETIGMPQIGIHEYFAIVLGHACVRGKFGQQAK</sequence>
<dbReference type="EMBL" id="CP023284">
    <property type="protein sequence ID" value="ATA53167.1"/>
    <property type="molecule type" value="Genomic_DNA"/>
</dbReference>
<reference evidence="1 2" key="1">
    <citation type="submission" date="2017-09" db="EMBL/GenBank/DDBJ databases">
        <title>The diverse metabolic capabilities of V. boronicumulans make it an excellent choice for continued studies on novel biodegradation.</title>
        <authorList>
            <person name="Sun S."/>
        </authorList>
    </citation>
    <scope>NUCLEOTIDE SEQUENCE [LARGE SCALE GENOMIC DNA]</scope>
    <source>
        <strain evidence="1 2">J1</strain>
    </source>
</reference>